<name>E1QXV8_OLSUV</name>
<evidence type="ECO:0000259" key="1">
    <source>
        <dbReference type="SMART" id="SM00849"/>
    </source>
</evidence>
<gene>
    <name evidence="2" type="ordered locus">Olsu_0088</name>
</gene>
<dbReference type="PANTHER" id="PTHR47619">
    <property type="entry name" value="METALLO-HYDROLASE YYCJ-RELATED"/>
    <property type="match status" value="1"/>
</dbReference>
<dbReference type="EMBL" id="CP002106">
    <property type="protein sequence ID" value="ADK67222.1"/>
    <property type="molecule type" value="Genomic_DNA"/>
</dbReference>
<organism evidence="2 3">
    <name type="scientific">Olsenella uli (strain ATCC 49627 / DSM 7084 / CCUG 31166 / CIP 109912 / JCM 12494 / LMG 11480 / NCIMB 702895 / VPI D76D-27C)</name>
    <name type="common">Lactobacillus uli</name>
    <dbReference type="NCBI Taxonomy" id="633147"/>
    <lineage>
        <taxon>Bacteria</taxon>
        <taxon>Bacillati</taxon>
        <taxon>Actinomycetota</taxon>
        <taxon>Coriobacteriia</taxon>
        <taxon>Coriobacteriales</taxon>
        <taxon>Atopobiaceae</taxon>
        <taxon>Olsenella</taxon>
    </lineage>
</organism>
<dbReference type="KEGG" id="ols:Olsu_0088"/>
<sequence>MYPHIHLHVLASGSKGNAAVVEGPKGSILIDCGISRRELLRRAGDLGVDMGRVSALLLTHEHSDHVAGIPVFAKHFGGTLVATAGTVSGSPRLAGLSFDLVGHSDSFDVAGMHVQCFPTSHDVGDPMGFRFSVTGDDGQAEDALGWCTDSGLLTAEALGLLRDVRILGIESNHDVDLLAHGPYPAFLRARVGSDTGHLSNAQCAEALPLLVGPDTETVIALHLSEKNNRPGVCVRTLAAAVGAEVLADNAAEARSPDGTLTVRAASQTTPLSVW</sequence>
<reference evidence="2 3" key="1">
    <citation type="journal article" date="2010" name="Stand. Genomic Sci.">
        <title>Complete genome sequence of Olsenella uli type strain (VPI D76D-27C).</title>
        <authorList>
            <person name="Goker M."/>
            <person name="Held B."/>
            <person name="Lucas S."/>
            <person name="Nolan M."/>
            <person name="Yasawong M."/>
            <person name="Glavina Del Rio T."/>
            <person name="Tice H."/>
            <person name="Cheng J.F."/>
            <person name="Bruce D."/>
            <person name="Detter J.C."/>
            <person name="Tapia R."/>
            <person name="Han C."/>
            <person name="Goodwin L."/>
            <person name="Pitluck S."/>
            <person name="Liolios K."/>
            <person name="Ivanova N."/>
            <person name="Mavromatis K."/>
            <person name="Mikhailova N."/>
            <person name="Pati A."/>
            <person name="Chen A."/>
            <person name="Palaniappan K."/>
            <person name="Land M."/>
            <person name="Hauser L."/>
            <person name="Chang Y.J."/>
            <person name="Jeffries C.D."/>
            <person name="Rohde M."/>
            <person name="Sikorski J."/>
            <person name="Pukall R."/>
            <person name="Woyke T."/>
            <person name="Bristow J."/>
            <person name="Eisen J.A."/>
            <person name="Markowitz V."/>
            <person name="Hugenholtz P."/>
            <person name="Kyrpides N.C."/>
            <person name="Klenk H.P."/>
            <person name="Lapidus A."/>
        </authorList>
    </citation>
    <scope>NUCLEOTIDE SEQUENCE [LARGE SCALE GENOMIC DNA]</scope>
    <source>
        <strain evidence="3">ATCC 49627 / DSM 7084 / CIP 109912 / JCM 12494 / NCIMB 702895 / VPI D76D-27C</strain>
    </source>
</reference>
<feature type="domain" description="Metallo-beta-lactamase" evidence="1">
    <location>
        <begin position="15"/>
        <end position="173"/>
    </location>
</feature>
<evidence type="ECO:0000313" key="3">
    <source>
        <dbReference type="Proteomes" id="UP000000333"/>
    </source>
</evidence>
<keyword evidence="3" id="KW-1185">Reference proteome</keyword>
<dbReference type="InterPro" id="IPR036866">
    <property type="entry name" value="RibonucZ/Hydroxyglut_hydro"/>
</dbReference>
<proteinExistence type="predicted"/>
<dbReference type="SUPFAM" id="SSF56281">
    <property type="entry name" value="Metallo-hydrolase/oxidoreductase"/>
    <property type="match status" value="1"/>
</dbReference>
<dbReference type="SMART" id="SM00849">
    <property type="entry name" value="Lactamase_B"/>
    <property type="match status" value="1"/>
</dbReference>
<dbReference type="PANTHER" id="PTHR47619:SF1">
    <property type="entry name" value="EXODEOXYRIBONUCLEASE WALJ"/>
    <property type="match status" value="1"/>
</dbReference>
<dbReference type="OrthoDB" id="2971563at2"/>
<dbReference type="Pfam" id="PF12706">
    <property type="entry name" value="Lactamase_B_2"/>
    <property type="match status" value="1"/>
</dbReference>
<evidence type="ECO:0000313" key="2">
    <source>
        <dbReference type="EMBL" id="ADK67222.1"/>
    </source>
</evidence>
<protein>
    <submittedName>
        <fullName evidence="2">Beta-lactamase domain protein</fullName>
    </submittedName>
</protein>
<dbReference type="InterPro" id="IPR001279">
    <property type="entry name" value="Metallo-B-lactamas"/>
</dbReference>
<dbReference type="GeneID" id="78511569"/>
<dbReference type="InterPro" id="IPR052533">
    <property type="entry name" value="WalJ/YycJ-like"/>
</dbReference>
<dbReference type="RefSeq" id="WP_013250974.1">
    <property type="nucleotide sequence ID" value="NC_014363.1"/>
</dbReference>
<dbReference type="Proteomes" id="UP000000333">
    <property type="component" value="Chromosome"/>
</dbReference>
<dbReference type="Gene3D" id="3.60.15.10">
    <property type="entry name" value="Ribonuclease Z/Hydroxyacylglutathione hydrolase-like"/>
    <property type="match status" value="1"/>
</dbReference>
<dbReference type="HOGENOM" id="CLU_073253_0_0_11"/>
<dbReference type="AlphaFoldDB" id="E1QXV8"/>
<dbReference type="PATRIC" id="fig|633147.7.peg.1583"/>
<accession>E1QXV8</accession>
<dbReference type="eggNOG" id="COG1235">
    <property type="taxonomic scope" value="Bacteria"/>
</dbReference>